<accession>A0A523QLG3</accession>
<dbReference type="Proteomes" id="UP000320781">
    <property type="component" value="Unassembled WGS sequence"/>
</dbReference>
<dbReference type="SUPFAM" id="SSF51735">
    <property type="entry name" value="NAD(P)-binding Rossmann-fold domains"/>
    <property type="match status" value="1"/>
</dbReference>
<feature type="non-terminal residue" evidence="1">
    <location>
        <position position="48"/>
    </location>
</feature>
<evidence type="ECO:0000313" key="1">
    <source>
        <dbReference type="EMBL" id="TES86606.1"/>
    </source>
</evidence>
<name>A0A523QLG3_UNCAE</name>
<dbReference type="PANTHER" id="PTHR43125:SF1">
    <property type="entry name" value="INOSITOL-3-PHOSPHATE SYNTHASE"/>
    <property type="match status" value="1"/>
</dbReference>
<comment type="caution">
    <text evidence="1">The sequence shown here is derived from an EMBL/GenBank/DDBJ whole genome shotgun (WGS) entry which is preliminary data.</text>
</comment>
<dbReference type="GO" id="GO:0004512">
    <property type="term" value="F:inositol-3-phosphate synthase activity"/>
    <property type="evidence" value="ECO:0007669"/>
    <property type="project" value="TreeGrafter"/>
</dbReference>
<gene>
    <name evidence="1" type="ORF">E3J95_01550</name>
</gene>
<reference evidence="1 2" key="1">
    <citation type="submission" date="2019-03" db="EMBL/GenBank/DDBJ databases">
        <title>Metabolic potential of uncultured bacteria and archaea associated with petroleum seepage in deep-sea sediments.</title>
        <authorList>
            <person name="Dong X."/>
            <person name="Hubert C."/>
        </authorList>
    </citation>
    <scope>NUCLEOTIDE SEQUENCE [LARGE SCALE GENOMIC DNA]</scope>
    <source>
        <strain evidence="1">E44_bin92</strain>
    </source>
</reference>
<dbReference type="PANTHER" id="PTHR43125">
    <property type="entry name" value="INOSITOL-3-PHOSPHATE SYNTHASE"/>
    <property type="match status" value="1"/>
</dbReference>
<evidence type="ECO:0000313" key="2">
    <source>
        <dbReference type="Proteomes" id="UP000320781"/>
    </source>
</evidence>
<dbReference type="EMBL" id="SOKU01000070">
    <property type="protein sequence ID" value="TES86606.1"/>
    <property type="molecule type" value="Genomic_DNA"/>
</dbReference>
<dbReference type="Gene3D" id="3.40.50.720">
    <property type="entry name" value="NAD(P)-binding Rossmann-like Domain"/>
    <property type="match status" value="1"/>
</dbReference>
<dbReference type="InterPro" id="IPR036291">
    <property type="entry name" value="NAD(P)-bd_dom_sf"/>
</dbReference>
<proteinExistence type="predicted"/>
<dbReference type="GO" id="GO:0006021">
    <property type="term" value="P:inositol biosynthetic process"/>
    <property type="evidence" value="ECO:0007669"/>
    <property type="project" value="TreeGrafter"/>
</dbReference>
<organism evidence="1 2">
    <name type="scientific">Aerophobetes bacterium</name>
    <dbReference type="NCBI Taxonomy" id="2030807"/>
    <lineage>
        <taxon>Bacteria</taxon>
        <taxon>Candidatus Aerophobota</taxon>
    </lineage>
</organism>
<dbReference type="AlphaFoldDB" id="A0A523QLG3"/>
<dbReference type="InterPro" id="IPR052199">
    <property type="entry name" value="MIPS"/>
</dbReference>
<sequence length="48" mass="5459">MEKIRIAIIGVGNCASSLVQGIYYYKNKNPQDAIGLMYWDIGGYRPYD</sequence>
<protein>
    <submittedName>
        <fullName evidence="1">Inositol-3-phosphate synthase</fullName>
    </submittedName>
</protein>